<dbReference type="Gene3D" id="3.40.50.1000">
    <property type="entry name" value="HAD superfamily/HAD-like"/>
    <property type="match status" value="1"/>
</dbReference>
<dbReference type="OrthoDB" id="9797743at2"/>
<evidence type="ECO:0000256" key="3">
    <source>
        <dbReference type="ARBA" id="ARBA00022553"/>
    </source>
</evidence>
<gene>
    <name evidence="11" type="ORF">LX66_3188</name>
</gene>
<evidence type="ECO:0000313" key="11">
    <source>
        <dbReference type="EMBL" id="TWI89095.1"/>
    </source>
</evidence>
<comment type="similarity">
    <text evidence="2">Belongs to the HAD-like hydrolase superfamily. CbbY/CbbZ/Gph/YieH family.</text>
</comment>
<dbReference type="InterPro" id="IPR023214">
    <property type="entry name" value="HAD_sf"/>
</dbReference>
<evidence type="ECO:0000313" key="12">
    <source>
        <dbReference type="Proteomes" id="UP000316778"/>
    </source>
</evidence>
<dbReference type="InterPro" id="IPR006439">
    <property type="entry name" value="HAD-SF_hydro_IA"/>
</dbReference>
<dbReference type="AlphaFoldDB" id="A0A562T6E5"/>
<keyword evidence="6" id="KW-0413">Isomerase</keyword>
<dbReference type="InterPro" id="IPR041492">
    <property type="entry name" value="HAD_2"/>
</dbReference>
<dbReference type="NCBIfam" id="TIGR01509">
    <property type="entry name" value="HAD-SF-IA-v3"/>
    <property type="match status" value="1"/>
</dbReference>
<comment type="cofactor">
    <cofactor evidence="1">
        <name>Mg(2+)</name>
        <dbReference type="ChEBI" id="CHEBI:18420"/>
    </cofactor>
</comment>
<name>A0A562T6E5_CHIJA</name>
<dbReference type="CDD" id="cd07505">
    <property type="entry name" value="HAD_BPGM-like"/>
    <property type="match status" value="1"/>
</dbReference>
<dbReference type="SFLD" id="SFLDG01135">
    <property type="entry name" value="C1.5.6:_HAD__Beta-PGM__Phospha"/>
    <property type="match status" value="1"/>
</dbReference>
<keyword evidence="5" id="KW-0460">Magnesium</keyword>
<keyword evidence="3" id="KW-0597">Phosphoprotein</keyword>
<keyword evidence="4" id="KW-0479">Metal-binding</keyword>
<dbReference type="GO" id="GO:0016787">
    <property type="term" value="F:hydrolase activity"/>
    <property type="evidence" value="ECO:0007669"/>
    <property type="project" value="UniProtKB-KW"/>
</dbReference>
<dbReference type="GO" id="GO:0008801">
    <property type="term" value="F:beta-phosphoglucomutase activity"/>
    <property type="evidence" value="ECO:0007669"/>
    <property type="project" value="UniProtKB-EC"/>
</dbReference>
<dbReference type="RefSeq" id="WP_145715164.1">
    <property type="nucleotide sequence ID" value="NZ_BAAAFY010000001.1"/>
</dbReference>
<dbReference type="EMBL" id="VLLG01000003">
    <property type="protein sequence ID" value="TWI89095.1"/>
    <property type="molecule type" value="Genomic_DNA"/>
</dbReference>
<dbReference type="InterPro" id="IPR036412">
    <property type="entry name" value="HAD-like_sf"/>
</dbReference>
<dbReference type="SFLD" id="SFLDG01129">
    <property type="entry name" value="C1.5:_HAD__Beta-PGM__Phosphata"/>
    <property type="match status" value="1"/>
</dbReference>
<dbReference type="Gene3D" id="1.10.150.240">
    <property type="entry name" value="Putative phosphatase, domain 2"/>
    <property type="match status" value="1"/>
</dbReference>
<accession>A0A562T6E5</accession>
<dbReference type="InterPro" id="IPR010976">
    <property type="entry name" value="B-phosphoglucomutase_hydrolase"/>
</dbReference>
<evidence type="ECO:0000256" key="2">
    <source>
        <dbReference type="ARBA" id="ARBA00006171"/>
    </source>
</evidence>
<dbReference type="SFLD" id="SFLDS00003">
    <property type="entry name" value="Haloacid_Dehalogenase"/>
    <property type="match status" value="1"/>
</dbReference>
<keyword evidence="12" id="KW-1185">Reference proteome</keyword>
<proteinExistence type="inferred from homology"/>
<keyword evidence="7" id="KW-0119">Carbohydrate metabolism</keyword>
<evidence type="ECO:0000256" key="9">
    <source>
        <dbReference type="ARBA" id="ARBA00044968"/>
    </source>
</evidence>
<organism evidence="11 12">
    <name type="scientific">Chitinophaga japonensis</name>
    <name type="common">Flexibacter japonensis</name>
    <dbReference type="NCBI Taxonomy" id="104662"/>
    <lineage>
        <taxon>Bacteria</taxon>
        <taxon>Pseudomonadati</taxon>
        <taxon>Bacteroidota</taxon>
        <taxon>Chitinophagia</taxon>
        <taxon>Chitinophagales</taxon>
        <taxon>Chitinophagaceae</taxon>
        <taxon>Chitinophaga</taxon>
    </lineage>
</organism>
<dbReference type="Proteomes" id="UP000316778">
    <property type="component" value="Unassembled WGS sequence"/>
</dbReference>
<evidence type="ECO:0000256" key="4">
    <source>
        <dbReference type="ARBA" id="ARBA00022723"/>
    </source>
</evidence>
<dbReference type="SUPFAM" id="SSF56784">
    <property type="entry name" value="HAD-like"/>
    <property type="match status" value="1"/>
</dbReference>
<evidence type="ECO:0000256" key="1">
    <source>
        <dbReference type="ARBA" id="ARBA00001946"/>
    </source>
</evidence>
<dbReference type="InterPro" id="IPR023198">
    <property type="entry name" value="PGP-like_dom2"/>
</dbReference>
<protein>
    <recommendedName>
        <fullName evidence="10">Beta-phosphoglucomutase</fullName>
        <ecNumber evidence="9">5.4.2.6</ecNumber>
    </recommendedName>
</protein>
<comment type="catalytic activity">
    <reaction evidence="8">
        <text>beta-D-glucose 1-phosphate = beta-D-glucose 6-phosphate</text>
        <dbReference type="Rhea" id="RHEA:20113"/>
        <dbReference type="ChEBI" id="CHEBI:57684"/>
        <dbReference type="ChEBI" id="CHEBI:58247"/>
        <dbReference type="EC" id="5.4.2.6"/>
    </reaction>
</comment>
<dbReference type="PANTHER" id="PTHR46193:SF18">
    <property type="entry name" value="HEXITOL PHOSPHATASE B"/>
    <property type="match status" value="1"/>
</dbReference>
<comment type="caution">
    <text evidence="11">The sequence shown here is derived from an EMBL/GenBank/DDBJ whole genome shotgun (WGS) entry which is preliminary data.</text>
</comment>
<evidence type="ECO:0000256" key="8">
    <source>
        <dbReference type="ARBA" id="ARBA00044926"/>
    </source>
</evidence>
<sequence length="218" mass="24426">MNAFIFDLNGTMINDMAYHVDAWYHMLTGDLGASLDREAVKKEMYGKNEEVLVRIFGNGRFSQAEMADISIEKEKRYQQAYLPHLQLIAGLPQFLESAHSQGIPMAIGSAAITFNIDFVLDNLHIRHYFKAIVSADNVKHSKPDPETYLKAAALLNMDPEQCIVFEDAPKGVEAAANAGMHCVVLTTMHTREEFAAYSNIIDFVDDYTAPVLDRLIHS</sequence>
<dbReference type="Pfam" id="PF13419">
    <property type="entry name" value="HAD_2"/>
    <property type="match status" value="1"/>
</dbReference>
<reference evidence="11 12" key="1">
    <citation type="journal article" date="2013" name="Stand. Genomic Sci.">
        <title>Genomic Encyclopedia of Type Strains, Phase I: The one thousand microbial genomes (KMG-I) project.</title>
        <authorList>
            <person name="Kyrpides N.C."/>
            <person name="Woyke T."/>
            <person name="Eisen J.A."/>
            <person name="Garrity G."/>
            <person name="Lilburn T.G."/>
            <person name="Beck B.J."/>
            <person name="Whitman W.B."/>
            <person name="Hugenholtz P."/>
            <person name="Klenk H.P."/>
        </authorList>
    </citation>
    <scope>NUCLEOTIDE SEQUENCE [LARGE SCALE GENOMIC DNA]</scope>
    <source>
        <strain evidence="11 12">DSM 13484</strain>
    </source>
</reference>
<dbReference type="GO" id="GO:0046872">
    <property type="term" value="F:metal ion binding"/>
    <property type="evidence" value="ECO:0007669"/>
    <property type="project" value="UniProtKB-KW"/>
</dbReference>
<dbReference type="InterPro" id="IPR051600">
    <property type="entry name" value="Beta-PGM-like"/>
</dbReference>
<dbReference type="PANTHER" id="PTHR46193">
    <property type="entry name" value="6-PHOSPHOGLUCONATE PHOSPHATASE"/>
    <property type="match status" value="1"/>
</dbReference>
<evidence type="ECO:0000256" key="7">
    <source>
        <dbReference type="ARBA" id="ARBA00023277"/>
    </source>
</evidence>
<evidence type="ECO:0000256" key="5">
    <source>
        <dbReference type="ARBA" id="ARBA00022842"/>
    </source>
</evidence>
<dbReference type="EC" id="5.4.2.6" evidence="9"/>
<evidence type="ECO:0000256" key="6">
    <source>
        <dbReference type="ARBA" id="ARBA00023235"/>
    </source>
</evidence>
<keyword evidence="11" id="KW-0378">Hydrolase</keyword>
<evidence type="ECO:0000256" key="10">
    <source>
        <dbReference type="ARBA" id="ARBA00044991"/>
    </source>
</evidence>
<dbReference type="NCBIfam" id="TIGR02009">
    <property type="entry name" value="PGMB-YQAB-SF"/>
    <property type="match status" value="1"/>
</dbReference>